<evidence type="ECO:0000313" key="3">
    <source>
        <dbReference type="Proteomes" id="UP000245431"/>
    </source>
</evidence>
<keyword evidence="2" id="KW-0614">Plasmid</keyword>
<dbReference type="AlphaFoldDB" id="A0A1D3KA59"/>
<name>A0A1D3KA59_PSEVE</name>
<accession>A0A1D3KA59</accession>
<organism evidence="2 3">
    <name type="scientific">Pseudomonas veronii 1YdBTEX2</name>
    <dbReference type="NCBI Taxonomy" id="1295141"/>
    <lineage>
        <taxon>Bacteria</taxon>
        <taxon>Pseudomonadati</taxon>
        <taxon>Pseudomonadota</taxon>
        <taxon>Gammaproteobacteria</taxon>
        <taxon>Pseudomonadales</taxon>
        <taxon>Pseudomonadaceae</taxon>
        <taxon>Pseudomonas</taxon>
    </lineage>
</organism>
<sequence>MPHWHAFAHTCRASKHLRALDEAVVLGELYVGLARRPSAASAVAALVFVWFKTGYVALLIAVPSILLLLVAIVSCQVLKHLRSKAAKVARRTRAGSVLS</sequence>
<keyword evidence="1" id="KW-0472">Membrane</keyword>
<gene>
    <name evidence="2" type="ORF">PVE_P0223</name>
</gene>
<evidence type="ECO:0000256" key="1">
    <source>
        <dbReference type="SAM" id="Phobius"/>
    </source>
</evidence>
<proteinExistence type="predicted"/>
<feature type="transmembrane region" description="Helical" evidence="1">
    <location>
        <begin position="55"/>
        <end position="78"/>
    </location>
</feature>
<dbReference type="EMBL" id="LT599585">
    <property type="protein sequence ID" value="SBW85263.1"/>
    <property type="molecule type" value="Genomic_DNA"/>
</dbReference>
<geneLocation type="plasmid" evidence="3">
    <name>pve_Plasmid</name>
</geneLocation>
<keyword evidence="1" id="KW-0812">Transmembrane</keyword>
<keyword evidence="1" id="KW-1133">Transmembrane helix</keyword>
<dbReference type="Proteomes" id="UP000245431">
    <property type="component" value="Plasmid PVE_plasmid"/>
</dbReference>
<evidence type="ECO:0000313" key="2">
    <source>
        <dbReference type="EMBL" id="SBW85263.1"/>
    </source>
</evidence>
<protein>
    <submittedName>
        <fullName evidence="2">Hypothetical membrane protein</fullName>
    </submittedName>
</protein>
<reference evidence="3" key="1">
    <citation type="submission" date="2016-07" db="EMBL/GenBank/DDBJ databases">
        <authorList>
            <person name="Florea S."/>
            <person name="Webb J.S."/>
            <person name="Jaromczyk J."/>
            <person name="Schardl C.L."/>
        </authorList>
    </citation>
    <scope>NUCLEOTIDE SEQUENCE [LARGE SCALE GENOMIC DNA]</scope>
    <source>
        <strain evidence="3">1YdBTEX2</strain>
        <plasmid evidence="3">Plasmid pve_Plasmid</plasmid>
    </source>
</reference>